<dbReference type="InterPro" id="IPR029058">
    <property type="entry name" value="AB_hydrolase_fold"/>
</dbReference>
<organism evidence="2 3">
    <name type="scientific">Streptomyces flavalbus</name>
    <dbReference type="NCBI Taxonomy" id="2665155"/>
    <lineage>
        <taxon>Bacteria</taxon>
        <taxon>Bacillati</taxon>
        <taxon>Actinomycetota</taxon>
        <taxon>Actinomycetes</taxon>
        <taxon>Kitasatosporales</taxon>
        <taxon>Streptomycetaceae</taxon>
        <taxon>Streptomyces</taxon>
    </lineage>
</organism>
<evidence type="ECO:0000259" key="1">
    <source>
        <dbReference type="Pfam" id="PF06259"/>
    </source>
</evidence>
<dbReference type="GO" id="GO:0016787">
    <property type="term" value="F:hydrolase activity"/>
    <property type="evidence" value="ECO:0007669"/>
    <property type="project" value="UniProtKB-KW"/>
</dbReference>
<evidence type="ECO:0000313" key="3">
    <source>
        <dbReference type="Proteomes" id="UP001597023"/>
    </source>
</evidence>
<accession>A0ABW2W935</accession>
<keyword evidence="3" id="KW-1185">Reference proteome</keyword>
<evidence type="ECO:0000313" key="2">
    <source>
        <dbReference type="EMBL" id="MFD0315990.1"/>
    </source>
</evidence>
<dbReference type="Pfam" id="PF06259">
    <property type="entry name" value="Abhydrolase_8"/>
    <property type="match status" value="1"/>
</dbReference>
<comment type="caution">
    <text evidence="2">The sequence shown here is derived from an EMBL/GenBank/DDBJ whole genome shotgun (WGS) entry which is preliminary data.</text>
</comment>
<protein>
    <submittedName>
        <fullName evidence="2">Alpha/beta hydrolase</fullName>
    </submittedName>
</protein>
<dbReference type="EMBL" id="JBHTEB010000001">
    <property type="protein sequence ID" value="MFD0315990.1"/>
    <property type="molecule type" value="Genomic_DNA"/>
</dbReference>
<name>A0ABW2W935_9ACTN</name>
<dbReference type="InterPro" id="IPR010427">
    <property type="entry name" value="DUF1023"/>
</dbReference>
<dbReference type="Proteomes" id="UP001597023">
    <property type="component" value="Unassembled WGS sequence"/>
</dbReference>
<reference evidence="3" key="1">
    <citation type="journal article" date="2019" name="Int. J. Syst. Evol. Microbiol.">
        <title>The Global Catalogue of Microorganisms (GCM) 10K type strain sequencing project: providing services to taxonomists for standard genome sequencing and annotation.</title>
        <authorList>
            <consortium name="The Broad Institute Genomics Platform"/>
            <consortium name="The Broad Institute Genome Sequencing Center for Infectious Disease"/>
            <person name="Wu L."/>
            <person name="Ma J."/>
        </authorList>
    </citation>
    <scope>NUCLEOTIDE SEQUENCE [LARGE SCALE GENOMIC DNA]</scope>
    <source>
        <strain evidence="3">CGMCC 4.7400</strain>
    </source>
</reference>
<proteinExistence type="predicted"/>
<feature type="domain" description="DUF1023" evidence="1">
    <location>
        <begin position="357"/>
        <end position="525"/>
    </location>
</feature>
<sequence length="603" mass="64468">MDYTTLSALKPSGFTDAADGYRATSDMASAAKDLVEHQIAAAMRGSLAGEAARAALDQLRELAENLHYTQAECGLISTALNGFSYDLEAARRRLDIAVMGALTKEFTVHPDGSISYPPGGERTDGKLPAGGTVRGLTAPVAAAIGRQAGSIDPNPNRLLAQEYANQIATALREATEADEKWAPKLRALKADDDLTVSDRDWADVKKDTEGVLHSAGNYLDSIKEPPKNGSPEENAGWWNSLTAEQRTAYLTLQPTAVGALDGLPTEVRDEANRTVLAETRAKYQMELDSIPPEPERCVYGPHGGFPRVNEEWQEWNAKYGDRKASLEKTLKGMNAIQSRFDATGKNGLPPAYLLGFDTKGNGHAIVANGNPDTADHTAVYVPGTTSRLEGAGGDIGRMTRLWTEAQAMDPSRSVSTVTWIGYDAPQSIVPEAMDEHWAHDGAPRLNRFLDGLQTAQGGPDASHATVIGHSYGSTTVGAAAMAKGNMSADEIVVAGSPGMLVGGADGLDVGKDHVWSEAARSDPVPAGGKVARLGGERWDIETWNGIPFNAGYVQVIPSDEAFGAHRMDVDTSGHSNYWNERSQSLKNQAAVVVGRYDRVEEDD</sequence>
<keyword evidence="2" id="KW-0378">Hydrolase</keyword>
<dbReference type="RefSeq" id="WP_381610008.1">
    <property type="nucleotide sequence ID" value="NZ_JBHTEB010000001.1"/>
</dbReference>
<dbReference type="SUPFAM" id="SSF53474">
    <property type="entry name" value="alpha/beta-Hydrolases"/>
    <property type="match status" value="1"/>
</dbReference>
<gene>
    <name evidence="2" type="ORF">ACFQZ6_17540</name>
</gene>